<name>A0A8S0WQZ7_CYCAE</name>
<sequence length="69" mass="7505">MIDSRNPDGGSGSSGQAVGGVTPVRLRRLELHDCTSLGEDVMRWLESRVTEVICSEPAVDRSPLVHPYL</sequence>
<proteinExistence type="predicted"/>
<accession>A0A8S0WQZ7</accession>
<keyword evidence="2" id="KW-1185">Reference proteome</keyword>
<reference evidence="1 2" key="1">
    <citation type="submission" date="2020-01" db="EMBL/GenBank/DDBJ databases">
        <authorList>
            <person name="Gupta K D."/>
        </authorList>
    </citation>
    <scope>NUCLEOTIDE SEQUENCE [LARGE SCALE GENOMIC DNA]</scope>
</reference>
<organism evidence="1 2">
    <name type="scientific">Cyclocybe aegerita</name>
    <name type="common">Black poplar mushroom</name>
    <name type="synonym">Agrocybe aegerita</name>
    <dbReference type="NCBI Taxonomy" id="1973307"/>
    <lineage>
        <taxon>Eukaryota</taxon>
        <taxon>Fungi</taxon>
        <taxon>Dikarya</taxon>
        <taxon>Basidiomycota</taxon>
        <taxon>Agaricomycotina</taxon>
        <taxon>Agaricomycetes</taxon>
        <taxon>Agaricomycetidae</taxon>
        <taxon>Agaricales</taxon>
        <taxon>Agaricineae</taxon>
        <taxon>Bolbitiaceae</taxon>
        <taxon>Cyclocybe</taxon>
    </lineage>
</organism>
<evidence type="ECO:0000313" key="2">
    <source>
        <dbReference type="Proteomes" id="UP000467700"/>
    </source>
</evidence>
<gene>
    <name evidence="1" type="ORF">AAE3_LOCUS10821</name>
</gene>
<protein>
    <submittedName>
        <fullName evidence="1">Uncharacterized protein</fullName>
    </submittedName>
</protein>
<evidence type="ECO:0000313" key="1">
    <source>
        <dbReference type="EMBL" id="CAA7268607.1"/>
    </source>
</evidence>
<comment type="caution">
    <text evidence="1">The sequence shown here is derived from an EMBL/GenBank/DDBJ whole genome shotgun (WGS) entry which is preliminary data.</text>
</comment>
<dbReference type="AlphaFoldDB" id="A0A8S0WQZ7"/>
<dbReference type="Proteomes" id="UP000467700">
    <property type="component" value="Unassembled WGS sequence"/>
</dbReference>
<dbReference type="OrthoDB" id="3208947at2759"/>
<dbReference type="EMBL" id="CACVBS010000068">
    <property type="protein sequence ID" value="CAA7268607.1"/>
    <property type="molecule type" value="Genomic_DNA"/>
</dbReference>